<reference evidence="1 2" key="1">
    <citation type="submission" date="2017-08" db="EMBL/GenBank/DDBJ databases">
        <title>Mechanisms for carbon and nitrogen cycling indicate functional differentiation within the Candidate Phyla Radiation.</title>
        <authorList>
            <person name="Danczak R.E."/>
            <person name="Johnston M.D."/>
            <person name="Kenah C."/>
            <person name="Slattery M."/>
            <person name="Wrighton K.C."/>
            <person name="Wilkins M.J."/>
        </authorList>
    </citation>
    <scope>NUCLEOTIDE SEQUENCE [LARGE SCALE GENOMIC DNA]</scope>
    <source>
        <strain evidence="1">Gr01-1014_85</strain>
    </source>
</reference>
<dbReference type="AlphaFoldDB" id="A0A554JBY8"/>
<evidence type="ECO:0000313" key="2">
    <source>
        <dbReference type="Proteomes" id="UP000316253"/>
    </source>
</evidence>
<evidence type="ECO:0000313" key="1">
    <source>
        <dbReference type="EMBL" id="TSC65897.1"/>
    </source>
</evidence>
<accession>A0A554JBY8</accession>
<gene>
    <name evidence="1" type="ORF">CEO22_306</name>
</gene>
<proteinExistence type="predicted"/>
<dbReference type="EMBL" id="VMFD01000023">
    <property type="protein sequence ID" value="TSC65897.1"/>
    <property type="molecule type" value="Genomic_DNA"/>
</dbReference>
<name>A0A554JBY8_9BACT</name>
<comment type="caution">
    <text evidence="1">The sequence shown here is derived from an EMBL/GenBank/DDBJ whole genome shotgun (WGS) entry which is preliminary data.</text>
</comment>
<organism evidence="1 2">
    <name type="scientific">Candidatus Berkelbacteria bacterium Gr01-1014_85</name>
    <dbReference type="NCBI Taxonomy" id="2017150"/>
    <lineage>
        <taxon>Bacteria</taxon>
        <taxon>Candidatus Berkelbacteria</taxon>
    </lineage>
</organism>
<protein>
    <submittedName>
        <fullName evidence="1">Uncharacterized protein</fullName>
    </submittedName>
</protein>
<sequence length="73" mass="8241">MAFSVKSKKTGETYYLHSRKVTLRGGLQQTIHFFARDIREDALDAIPAGFMVMENARTGLPMLARDKKVEKPA</sequence>
<dbReference type="Proteomes" id="UP000316253">
    <property type="component" value="Unassembled WGS sequence"/>
</dbReference>